<evidence type="ECO:0000313" key="2">
    <source>
        <dbReference type="EMBL" id="KAA8895966.1"/>
    </source>
</evidence>
<dbReference type="EMBL" id="VXIS01000233">
    <property type="protein sequence ID" value="KAA8895966.1"/>
    <property type="molecule type" value="Genomic_DNA"/>
</dbReference>
<evidence type="ECO:0000256" key="1">
    <source>
        <dbReference type="SAM" id="MobiDB-lite"/>
    </source>
</evidence>
<dbReference type="InParanoid" id="A0A5J5ELR1"/>
<comment type="caution">
    <text evidence="2">The sequence shown here is derived from an EMBL/GenBank/DDBJ whole genome shotgun (WGS) entry which is preliminary data.</text>
</comment>
<name>A0A5J5ELR1_9PEZI</name>
<accession>A0A5J5ELR1</accession>
<reference evidence="2 3" key="1">
    <citation type="submission" date="2019-09" db="EMBL/GenBank/DDBJ databases">
        <title>Draft genome of the ectomycorrhizal ascomycete Sphaerosporella brunnea.</title>
        <authorList>
            <consortium name="DOE Joint Genome Institute"/>
            <person name="Benucci G.M."/>
            <person name="Marozzi G."/>
            <person name="Antonielli L."/>
            <person name="Sanchez S."/>
            <person name="Marco P."/>
            <person name="Wang X."/>
            <person name="Falini L.B."/>
            <person name="Barry K."/>
            <person name="Haridas S."/>
            <person name="Lipzen A."/>
            <person name="Labutti K."/>
            <person name="Grigoriev I.V."/>
            <person name="Murat C."/>
            <person name="Martin F."/>
            <person name="Albertini E."/>
            <person name="Donnini D."/>
            <person name="Bonito G."/>
        </authorList>
    </citation>
    <scope>NUCLEOTIDE SEQUENCE [LARGE SCALE GENOMIC DNA]</scope>
    <source>
        <strain evidence="2 3">Sb_GMNB300</strain>
    </source>
</reference>
<feature type="region of interest" description="Disordered" evidence="1">
    <location>
        <begin position="279"/>
        <end position="309"/>
    </location>
</feature>
<proteinExistence type="predicted"/>
<dbReference type="AlphaFoldDB" id="A0A5J5ELR1"/>
<feature type="region of interest" description="Disordered" evidence="1">
    <location>
        <begin position="118"/>
        <end position="141"/>
    </location>
</feature>
<evidence type="ECO:0000313" key="3">
    <source>
        <dbReference type="Proteomes" id="UP000326924"/>
    </source>
</evidence>
<keyword evidence="3" id="KW-1185">Reference proteome</keyword>
<dbReference type="Proteomes" id="UP000326924">
    <property type="component" value="Unassembled WGS sequence"/>
</dbReference>
<feature type="compositionally biased region" description="Pro residues" evidence="1">
    <location>
        <begin position="283"/>
        <end position="298"/>
    </location>
</feature>
<gene>
    <name evidence="2" type="ORF">FN846DRAFT_994866</name>
</gene>
<sequence>MSVLRCSIADPWKGKDKQPETEQQQQKRLQFCSHGLWIQGHRCGEMLSPRKELMSPKSEPISPKRQLLSVQNVASGKESPTFVGIVALKVWIRTLVVLAICHSLPAASECKNHAVPRRGLSDADVSPTSGRAARQQTRGRVHVPRPAAGGIHVRVHLAEHLAVLHIVGGAFGRVPPARAPLPGYLDTPDQADLSRREPQRDAIGLETVNAVAGAVAKTVSARTQRPVHVSRQRARGEFGHSQLGGQRHVVVVFLLQGDVHRQLTRSRLIQRDRYSPQQRACFRPPPRQIRGQPPPKTPVPRRGPIVSLPPLQPAIATSRTDSSRRPCAACFRWLLKRDIFPAAREGTIAKWAFLGQCAFTRRAALVTASTVKRSHSGAQLKHPPVAAAVQIESVRC</sequence>
<protein>
    <submittedName>
        <fullName evidence="2">Uncharacterized protein</fullName>
    </submittedName>
</protein>
<feature type="compositionally biased region" description="Polar residues" evidence="1">
    <location>
        <begin position="126"/>
        <end position="136"/>
    </location>
</feature>
<feature type="region of interest" description="Disordered" evidence="1">
    <location>
        <begin position="1"/>
        <end position="23"/>
    </location>
</feature>
<organism evidence="2 3">
    <name type="scientific">Sphaerosporella brunnea</name>
    <dbReference type="NCBI Taxonomy" id="1250544"/>
    <lineage>
        <taxon>Eukaryota</taxon>
        <taxon>Fungi</taxon>
        <taxon>Dikarya</taxon>
        <taxon>Ascomycota</taxon>
        <taxon>Pezizomycotina</taxon>
        <taxon>Pezizomycetes</taxon>
        <taxon>Pezizales</taxon>
        <taxon>Pyronemataceae</taxon>
        <taxon>Sphaerosporella</taxon>
    </lineage>
</organism>